<dbReference type="RefSeq" id="WP_003193440.1">
    <property type="nucleotide sequence ID" value="NZ_CP009692.1"/>
</dbReference>
<feature type="domain" description="PIN" evidence="1">
    <location>
        <begin position="887"/>
        <end position="1022"/>
    </location>
</feature>
<dbReference type="Pfam" id="PF20698">
    <property type="entry name" value="PIN-TPR-GreABC"/>
    <property type="match status" value="1"/>
</dbReference>
<dbReference type="Gene3D" id="1.25.40.10">
    <property type="entry name" value="Tetratricopeptide repeat domain"/>
    <property type="match status" value="2"/>
</dbReference>
<accession>A0ABX6Z8Q0</accession>
<dbReference type="EMBL" id="CP065877">
    <property type="protein sequence ID" value="QQA16516.1"/>
    <property type="molecule type" value="Genomic_DNA"/>
</dbReference>
<keyword evidence="3" id="KW-1185">Reference proteome</keyword>
<protein>
    <recommendedName>
        <fullName evidence="1">PIN domain-containing protein</fullName>
    </recommendedName>
</protein>
<sequence length="1179" mass="138302">MGTTALGTFLKMFGGKFFSFLFPKIKNSKFFRDIKDKWVKDNYAQKTTLMFQAAIDDAKSSLDLPEELVVKLLEDPINRDEVFLWILKGAPENIDENNLNLEPYMESFPQYQDLLRPFFELISFSLNDYKTKHWEPEFLELLSKIDNLEQITKTGFDKVIQKQSVTIDLVQENNRYLKEVITPTEFNDLNDLIKSGKLIAAREKATERLKKFNLKRNETLELHLIIANTYIESRDYDDAIKHLYTAITHCDHEPKKKRLEALVNLFQNRFEQAYNLIEQAIEIEGESHENINIQINILIKQERFDEALKMVENQAGEEFKLLEANIWLSSNKFEKTLDMANQKLSETPLNVDWLMLKAEASILRIEHDIANNKTIYPEETLNEIMPLFEKVEKQTSENTAILHRIKELKSALYFRNNKYSEAKLILEEIFQSNKDFSSLVFNNLLLNCLYSEDWKKAISLLEEKKLKQDLAEKEIITLADVYIRVRKAEQAISILQINESKFHINSKFPFSYYFSYINALFSLLKHTEIRTLINSVEQKTNSNVTISILRGYYSFKKHEWDNVINYLEPNIDKLESDALIECENCLTQAYVNRGTIEDFQKLKKIILNIPNWIQHEFLLERYVQALYHLGEYENIIALDKQLPYKSIFSLNVLSYIYFSLGWYEIAKENYLSLYQQTGTLDYQLRYANCLYRLGNTTDCVDILSSAEIRVRKSGEFEDYQLLCLAFLDAKEYRKAMEFAYLTFMAGKDNPKVWGFFFFQMSQLSQFVDNPDEGWIQEYQRTIDDFEKVFPDEEPFLRKIPVLEGENLSNELIKELKHSTDAATYINSALSEHRSPLNFLISTMNRGPFETWGHVVNEKDAHLWIIDGSYKELFDGSKTAYFSRNVLCDFTSLLAIKNLELLETLSASFQLYIHQEQFDTAFQEYTQNKLQTEKGLELISYKDGNVQMTKYTPEQIRDTLKNQEELFAWINKNCKKVGNVISNNHKANYKDDNLAFLNRPLEICSNNKWTMLVDSLLVKNYAQQYYKVNCFSTLDFINSLFAQEIINSETRNKCTGKLLMMGYVLIPVNSDVFIYYLKENNYKITDEISLLFDYLKLEYFNEQFLINVIGGILGWVWTINIPSDDRKTLTEHLCTLLSTNRNESVVISNIIEHSKAHFQSSGEEQWIKMSEFIKTLLKKK</sequence>
<dbReference type="InterPro" id="IPR011990">
    <property type="entry name" value="TPR-like_helical_dom_sf"/>
</dbReference>
<evidence type="ECO:0000313" key="3">
    <source>
        <dbReference type="Proteomes" id="UP000596196"/>
    </source>
</evidence>
<evidence type="ECO:0000259" key="1">
    <source>
        <dbReference type="Pfam" id="PF20698"/>
    </source>
</evidence>
<proteinExistence type="predicted"/>
<evidence type="ECO:0000313" key="2">
    <source>
        <dbReference type="EMBL" id="QQA16516.1"/>
    </source>
</evidence>
<organism evidence="2 3">
    <name type="scientific">Bacillus mycoides</name>
    <dbReference type="NCBI Taxonomy" id="1405"/>
    <lineage>
        <taxon>Bacteria</taxon>
        <taxon>Bacillati</taxon>
        <taxon>Bacillota</taxon>
        <taxon>Bacilli</taxon>
        <taxon>Bacillales</taxon>
        <taxon>Bacillaceae</taxon>
        <taxon>Bacillus</taxon>
        <taxon>Bacillus cereus group</taxon>
    </lineage>
</organism>
<dbReference type="Proteomes" id="UP000596196">
    <property type="component" value="Chromosome"/>
</dbReference>
<gene>
    <name evidence="2" type="ORF">I6G81_03180</name>
</gene>
<dbReference type="SUPFAM" id="SSF48452">
    <property type="entry name" value="TPR-like"/>
    <property type="match status" value="2"/>
</dbReference>
<reference evidence="2 3" key="1">
    <citation type="submission" date="2020-12" db="EMBL/GenBank/DDBJ databases">
        <title>FDA dAtabase for Regulatory Grade micrObial Sequences (FDA-ARGOS): Supporting development and validation of Infectious Disease Dx tests.</title>
        <authorList>
            <person name="Nelson B."/>
            <person name="Plummer A."/>
            <person name="Tallon L."/>
            <person name="Sadzewicz L."/>
            <person name="Zhao X."/>
            <person name="Boylan J."/>
            <person name="Ott S."/>
            <person name="Bowen H."/>
            <person name="Vavikolanu K."/>
            <person name="Mehta A."/>
            <person name="Aluvathingal J."/>
            <person name="Nadendla S."/>
            <person name="Myers T."/>
            <person name="Yan Y."/>
            <person name="Sichtig H."/>
        </authorList>
    </citation>
    <scope>NUCLEOTIDE SEQUENCE [LARGE SCALE GENOMIC DNA]</scope>
    <source>
        <strain evidence="2 3">FDAARGOS_924</strain>
    </source>
</reference>
<name>A0ABX6Z8Q0_BACMY</name>
<dbReference type="InterPro" id="IPR048987">
    <property type="entry name" value="PIN-TPR-GreABC"/>
</dbReference>